<evidence type="ECO:0000256" key="4">
    <source>
        <dbReference type="PROSITE-ProRule" id="PRU00335"/>
    </source>
</evidence>
<keyword evidence="3" id="KW-0804">Transcription</keyword>
<sequence>MSAVHDRTHDQNLSPTGEDCTESAKRRQILEGARKVFLAEGFDGASMGEIAKVAGVSKGTLYVYFDSKESLFAALTTEEKRGLAEVLFKLDADDPDVRGVMRTLGLSYLRRMGKPEHISSIRMVMGAAEKFPHLGQAFYEAGPCQGLARLSAYFDHQVAAGRLSIEDTSVAAQHFLDLCVSGMLRRLLFSVGEPPTEAEIQKNVENALRVFFAAYGPKDPASDPSAGPRLRGL</sequence>
<dbReference type="Gene3D" id="1.10.10.60">
    <property type="entry name" value="Homeodomain-like"/>
    <property type="match status" value="1"/>
</dbReference>
<comment type="caution">
    <text evidence="7">The sequence shown here is derived from an EMBL/GenBank/DDBJ whole genome shotgun (WGS) entry which is preliminary data.</text>
</comment>
<evidence type="ECO:0000259" key="6">
    <source>
        <dbReference type="PROSITE" id="PS50977"/>
    </source>
</evidence>
<keyword evidence="8" id="KW-1185">Reference proteome</keyword>
<dbReference type="InterPro" id="IPR009057">
    <property type="entry name" value="Homeodomain-like_sf"/>
</dbReference>
<evidence type="ECO:0000256" key="3">
    <source>
        <dbReference type="ARBA" id="ARBA00023163"/>
    </source>
</evidence>
<name>A0A5N7MKX1_9HYPH</name>
<dbReference type="RefSeq" id="WP_152713234.1">
    <property type="nucleotide sequence ID" value="NZ_VOSJ01000072.1"/>
</dbReference>
<evidence type="ECO:0000256" key="5">
    <source>
        <dbReference type="SAM" id="MobiDB-lite"/>
    </source>
</evidence>
<dbReference type="PANTHER" id="PTHR30055:SF146">
    <property type="entry name" value="HTH-TYPE TRANSCRIPTIONAL DUAL REGULATOR CECR"/>
    <property type="match status" value="1"/>
</dbReference>
<organism evidence="7 8">
    <name type="scientific">Microvirga tunisiensis</name>
    <dbReference type="NCBI Taxonomy" id="2108360"/>
    <lineage>
        <taxon>Bacteria</taxon>
        <taxon>Pseudomonadati</taxon>
        <taxon>Pseudomonadota</taxon>
        <taxon>Alphaproteobacteria</taxon>
        <taxon>Hyphomicrobiales</taxon>
        <taxon>Methylobacteriaceae</taxon>
        <taxon>Microvirga</taxon>
    </lineage>
</organism>
<evidence type="ECO:0000256" key="1">
    <source>
        <dbReference type="ARBA" id="ARBA00023015"/>
    </source>
</evidence>
<evidence type="ECO:0000256" key="2">
    <source>
        <dbReference type="ARBA" id="ARBA00023125"/>
    </source>
</evidence>
<dbReference type="PROSITE" id="PS50977">
    <property type="entry name" value="HTH_TETR_2"/>
    <property type="match status" value="1"/>
</dbReference>
<evidence type="ECO:0000313" key="8">
    <source>
        <dbReference type="Proteomes" id="UP000403266"/>
    </source>
</evidence>
<feature type="region of interest" description="Disordered" evidence="5">
    <location>
        <begin position="1"/>
        <end position="23"/>
    </location>
</feature>
<dbReference type="InterPro" id="IPR036271">
    <property type="entry name" value="Tet_transcr_reg_TetR-rel_C_sf"/>
</dbReference>
<dbReference type="Pfam" id="PF14246">
    <property type="entry name" value="TetR_C_7"/>
    <property type="match status" value="1"/>
</dbReference>
<dbReference type="InterPro" id="IPR001647">
    <property type="entry name" value="HTH_TetR"/>
</dbReference>
<dbReference type="GO" id="GO:0000976">
    <property type="term" value="F:transcription cis-regulatory region binding"/>
    <property type="evidence" value="ECO:0007669"/>
    <property type="project" value="TreeGrafter"/>
</dbReference>
<reference evidence="7 8" key="1">
    <citation type="journal article" date="2019" name="Syst. Appl. Microbiol.">
        <title>Microvirga tunisiensis sp. nov., a root nodule symbiotic bacterium isolated from Lupinus micranthus and L. luteus grown in Northern Tunisia.</title>
        <authorList>
            <person name="Msaddak A."/>
            <person name="Rejili M."/>
            <person name="Duran D."/>
            <person name="Mars M."/>
            <person name="Palacios J.M."/>
            <person name="Ruiz-Argueso T."/>
            <person name="Rey L."/>
            <person name="Imperial J."/>
        </authorList>
    </citation>
    <scope>NUCLEOTIDE SEQUENCE [LARGE SCALE GENOMIC DNA]</scope>
    <source>
        <strain evidence="7 8">Lmie10</strain>
    </source>
</reference>
<dbReference type="OrthoDB" id="9816431at2"/>
<feature type="domain" description="HTH tetR-type" evidence="6">
    <location>
        <begin position="23"/>
        <end position="83"/>
    </location>
</feature>
<accession>A0A5N7MKX1</accession>
<dbReference type="PROSITE" id="PS01081">
    <property type="entry name" value="HTH_TETR_1"/>
    <property type="match status" value="1"/>
</dbReference>
<dbReference type="InterPro" id="IPR050109">
    <property type="entry name" value="HTH-type_TetR-like_transc_reg"/>
</dbReference>
<evidence type="ECO:0000313" key="7">
    <source>
        <dbReference type="EMBL" id="MPR27089.1"/>
    </source>
</evidence>
<dbReference type="InterPro" id="IPR023772">
    <property type="entry name" value="DNA-bd_HTH_TetR-type_CS"/>
</dbReference>
<protein>
    <submittedName>
        <fullName evidence="7">TetR/AcrR family transcriptional regulator</fullName>
    </submittedName>
</protein>
<keyword evidence="1" id="KW-0805">Transcription regulation</keyword>
<feature type="DNA-binding region" description="H-T-H motif" evidence="4">
    <location>
        <begin position="46"/>
        <end position="65"/>
    </location>
</feature>
<dbReference type="InterPro" id="IPR039536">
    <property type="entry name" value="TetR_C_Proteobacteria"/>
</dbReference>
<dbReference type="EMBL" id="VOSK01000072">
    <property type="protein sequence ID" value="MPR27089.1"/>
    <property type="molecule type" value="Genomic_DNA"/>
</dbReference>
<proteinExistence type="predicted"/>
<dbReference type="Proteomes" id="UP000403266">
    <property type="component" value="Unassembled WGS sequence"/>
</dbReference>
<dbReference type="Gene3D" id="1.10.357.10">
    <property type="entry name" value="Tetracycline Repressor, domain 2"/>
    <property type="match status" value="1"/>
</dbReference>
<dbReference type="Pfam" id="PF00440">
    <property type="entry name" value="TetR_N"/>
    <property type="match status" value="1"/>
</dbReference>
<dbReference type="FunFam" id="1.10.10.60:FF:000141">
    <property type="entry name" value="TetR family transcriptional regulator"/>
    <property type="match status" value="1"/>
</dbReference>
<dbReference type="PRINTS" id="PR00455">
    <property type="entry name" value="HTHTETR"/>
</dbReference>
<feature type="compositionally biased region" description="Basic and acidic residues" evidence="5">
    <location>
        <begin position="1"/>
        <end position="10"/>
    </location>
</feature>
<keyword evidence="2 4" id="KW-0238">DNA-binding</keyword>
<dbReference type="AlphaFoldDB" id="A0A5N7MKX1"/>
<dbReference type="SUPFAM" id="SSF48498">
    <property type="entry name" value="Tetracyclin repressor-like, C-terminal domain"/>
    <property type="match status" value="1"/>
</dbReference>
<dbReference type="PANTHER" id="PTHR30055">
    <property type="entry name" value="HTH-TYPE TRANSCRIPTIONAL REGULATOR RUTR"/>
    <property type="match status" value="1"/>
</dbReference>
<gene>
    <name evidence="7" type="ORF">FS320_18165</name>
</gene>
<dbReference type="GO" id="GO:0003700">
    <property type="term" value="F:DNA-binding transcription factor activity"/>
    <property type="evidence" value="ECO:0007669"/>
    <property type="project" value="TreeGrafter"/>
</dbReference>
<dbReference type="SUPFAM" id="SSF46689">
    <property type="entry name" value="Homeodomain-like"/>
    <property type="match status" value="1"/>
</dbReference>